<dbReference type="Pfam" id="PF07383">
    <property type="entry name" value="DUF1496"/>
    <property type="match status" value="1"/>
</dbReference>
<dbReference type="Proteomes" id="UP001287436">
    <property type="component" value="Unassembled WGS sequence"/>
</dbReference>
<comment type="caution">
    <text evidence="2">The sequence shown here is derived from an EMBL/GenBank/DDBJ whole genome shotgun (WGS) entry which is preliminary data.</text>
</comment>
<gene>
    <name evidence="2" type="ORF">RYZ49_31210</name>
</gene>
<feature type="chain" id="PRO_5044742128" evidence="1">
    <location>
        <begin position="23"/>
        <end position="93"/>
    </location>
</feature>
<sequence length="93" mass="10018">MLLTKRLLAAAALLSLPLLAMANNNAELGIIVPSELLTQRGTGQPAPCLQCCLYANQSYSEGSVIKAEGILLQCARDKQVLSTNPLIWQRVKP</sequence>
<reference evidence="2 3" key="1">
    <citation type="submission" date="2023-10" db="EMBL/GenBank/DDBJ databases">
        <title>Fecal carriage and genetic characteristics of carbapenem-resistant Enterobacterales among healthy adults from four provinces of China.</title>
        <authorList>
            <person name="Li Y."/>
            <person name="Zhang R."/>
        </authorList>
    </citation>
    <scope>NUCLEOTIDE SEQUENCE [LARGE SCALE GENOMIC DNA]</scope>
    <source>
        <strain evidence="2 3">HN-157</strain>
    </source>
</reference>
<feature type="signal peptide" evidence="1">
    <location>
        <begin position="1"/>
        <end position="22"/>
    </location>
</feature>
<organism evidence="2 3">
    <name type="scientific">Klebsiella pasteurii</name>
    <dbReference type="NCBI Taxonomy" id="2587529"/>
    <lineage>
        <taxon>Bacteria</taxon>
        <taxon>Pseudomonadati</taxon>
        <taxon>Pseudomonadota</taxon>
        <taxon>Gammaproteobacteria</taxon>
        <taxon>Enterobacterales</taxon>
        <taxon>Enterobacteriaceae</taxon>
        <taxon>Klebsiella/Raoultella group</taxon>
        <taxon>Klebsiella</taxon>
    </lineage>
</organism>
<evidence type="ECO:0000313" key="3">
    <source>
        <dbReference type="Proteomes" id="UP001287436"/>
    </source>
</evidence>
<evidence type="ECO:0000313" key="2">
    <source>
        <dbReference type="EMBL" id="MDW2720232.1"/>
    </source>
</evidence>
<proteinExistence type="predicted"/>
<dbReference type="RefSeq" id="WP_040118536.1">
    <property type="nucleotide sequence ID" value="NZ_JAIFQY010000051.1"/>
</dbReference>
<accession>A0ABD5HPZ6</accession>
<protein>
    <submittedName>
        <fullName evidence="2">DUF1496 domain-containing protein</fullName>
    </submittedName>
</protein>
<dbReference type="EMBL" id="JAWPBP010000073">
    <property type="protein sequence ID" value="MDW2720232.1"/>
    <property type="molecule type" value="Genomic_DNA"/>
</dbReference>
<name>A0ABD5HPZ6_9ENTR</name>
<dbReference type="InterPro" id="IPR009971">
    <property type="entry name" value="DUF1496"/>
</dbReference>
<dbReference type="AlphaFoldDB" id="A0ABD5HPZ6"/>
<evidence type="ECO:0000256" key="1">
    <source>
        <dbReference type="SAM" id="SignalP"/>
    </source>
</evidence>
<keyword evidence="1" id="KW-0732">Signal</keyword>